<evidence type="ECO:0000313" key="3">
    <source>
        <dbReference type="Proteomes" id="UP000199668"/>
    </source>
</evidence>
<keyword evidence="1" id="KW-0812">Transmembrane</keyword>
<protein>
    <submittedName>
        <fullName evidence="2">YvrJ protein family protein</fullName>
    </submittedName>
</protein>
<organism evidence="2 3">
    <name type="scientific">Salibacterium qingdaonense</name>
    <dbReference type="NCBI Taxonomy" id="266892"/>
    <lineage>
        <taxon>Bacteria</taxon>
        <taxon>Bacillati</taxon>
        <taxon>Bacillota</taxon>
        <taxon>Bacilli</taxon>
        <taxon>Bacillales</taxon>
        <taxon>Bacillaceae</taxon>
    </lineage>
</organism>
<name>A0A1I4LCJ4_9BACI</name>
<gene>
    <name evidence="2" type="ORF">SAMN04488054_10795</name>
</gene>
<feature type="transmembrane region" description="Helical" evidence="1">
    <location>
        <begin position="6"/>
        <end position="29"/>
    </location>
</feature>
<proteinExistence type="predicted"/>
<dbReference type="RefSeq" id="WP_177195475.1">
    <property type="nucleotide sequence ID" value="NZ_FOTY01000007.1"/>
</dbReference>
<keyword evidence="3" id="KW-1185">Reference proteome</keyword>
<reference evidence="2 3" key="1">
    <citation type="submission" date="2016-10" db="EMBL/GenBank/DDBJ databases">
        <authorList>
            <person name="de Groot N.N."/>
        </authorList>
    </citation>
    <scope>NUCLEOTIDE SEQUENCE [LARGE SCALE GENOMIC DNA]</scope>
    <source>
        <strain evidence="2 3">CGMCC 1.6134</strain>
    </source>
</reference>
<sequence>MINVMNAAGFMQVLANFGFPIVITFYLLFRFEKRLESIEKTLKKNEEKRREQE</sequence>
<dbReference type="Pfam" id="PF12841">
    <property type="entry name" value="YvrJ"/>
    <property type="match status" value="1"/>
</dbReference>
<dbReference type="InterPro" id="IPR024419">
    <property type="entry name" value="YvrJ"/>
</dbReference>
<dbReference type="Proteomes" id="UP000199668">
    <property type="component" value="Unassembled WGS sequence"/>
</dbReference>
<keyword evidence="1" id="KW-1133">Transmembrane helix</keyword>
<evidence type="ECO:0000313" key="2">
    <source>
        <dbReference type="EMBL" id="SFL88765.1"/>
    </source>
</evidence>
<accession>A0A1I4LCJ4</accession>
<dbReference type="STRING" id="266892.SAMN04488054_10795"/>
<dbReference type="AlphaFoldDB" id="A0A1I4LCJ4"/>
<keyword evidence="1" id="KW-0472">Membrane</keyword>
<dbReference type="EMBL" id="FOTY01000007">
    <property type="protein sequence ID" value="SFL88765.1"/>
    <property type="molecule type" value="Genomic_DNA"/>
</dbReference>
<evidence type="ECO:0000256" key="1">
    <source>
        <dbReference type="SAM" id="Phobius"/>
    </source>
</evidence>